<dbReference type="GO" id="GO:0005509">
    <property type="term" value="F:calcium ion binding"/>
    <property type="evidence" value="ECO:0007669"/>
    <property type="project" value="InterPro"/>
</dbReference>
<keyword evidence="4" id="KW-1185">Reference proteome</keyword>
<dbReference type="Proteomes" id="UP000324222">
    <property type="component" value="Unassembled WGS sequence"/>
</dbReference>
<evidence type="ECO:0000256" key="1">
    <source>
        <dbReference type="ARBA" id="ARBA00022737"/>
    </source>
</evidence>
<reference evidence="3 4" key="1">
    <citation type="submission" date="2019-05" db="EMBL/GenBank/DDBJ databases">
        <title>Another draft genome of Portunus trituberculatus and its Hox gene families provides insights of decapod evolution.</title>
        <authorList>
            <person name="Jeong J.-H."/>
            <person name="Song I."/>
            <person name="Kim S."/>
            <person name="Choi T."/>
            <person name="Kim D."/>
            <person name="Ryu S."/>
            <person name="Kim W."/>
        </authorList>
    </citation>
    <scope>NUCLEOTIDE SEQUENCE [LARGE SCALE GENOMIC DNA]</scope>
    <source>
        <tissue evidence="3">Muscle</tissue>
    </source>
</reference>
<sequence length="113" mass="13113">MSCKNPTDDYLEGMMNEAPGPINFTMFLTLFGDRLQGTDPEDVIKNAFGCFDENNQGYINEEYLRELLVSMGDRFTDEDVDEMYREAPIKNSMFDYVEFTRILKHGAKDLEDQ</sequence>
<comment type="caution">
    <text evidence="3">The sequence shown here is derived from an EMBL/GenBank/DDBJ whole genome shotgun (WGS) entry which is preliminary data.</text>
</comment>
<dbReference type="EMBL" id="VSRR010000935">
    <property type="protein sequence ID" value="MPC21024.1"/>
    <property type="molecule type" value="Genomic_DNA"/>
</dbReference>
<dbReference type="OrthoDB" id="429467at2759"/>
<dbReference type="InterPro" id="IPR002048">
    <property type="entry name" value="EF_hand_dom"/>
</dbReference>
<protein>
    <submittedName>
        <fullName evidence="3">Myosin regulatory light chain sqh</fullName>
    </submittedName>
</protein>
<accession>A0A5B7DIP8</accession>
<dbReference type="PANTHER" id="PTHR23049">
    <property type="entry name" value="MYOSIN REGULATORY LIGHT CHAIN 2"/>
    <property type="match status" value="1"/>
</dbReference>
<evidence type="ECO:0000313" key="4">
    <source>
        <dbReference type="Proteomes" id="UP000324222"/>
    </source>
</evidence>
<dbReference type="PROSITE" id="PS50222">
    <property type="entry name" value="EF_HAND_2"/>
    <property type="match status" value="1"/>
</dbReference>
<organism evidence="3 4">
    <name type="scientific">Portunus trituberculatus</name>
    <name type="common">Swimming crab</name>
    <name type="synonym">Neptunus trituberculatus</name>
    <dbReference type="NCBI Taxonomy" id="210409"/>
    <lineage>
        <taxon>Eukaryota</taxon>
        <taxon>Metazoa</taxon>
        <taxon>Ecdysozoa</taxon>
        <taxon>Arthropoda</taxon>
        <taxon>Crustacea</taxon>
        <taxon>Multicrustacea</taxon>
        <taxon>Malacostraca</taxon>
        <taxon>Eumalacostraca</taxon>
        <taxon>Eucarida</taxon>
        <taxon>Decapoda</taxon>
        <taxon>Pleocyemata</taxon>
        <taxon>Brachyura</taxon>
        <taxon>Eubrachyura</taxon>
        <taxon>Portunoidea</taxon>
        <taxon>Portunidae</taxon>
        <taxon>Portuninae</taxon>
        <taxon>Portunus</taxon>
    </lineage>
</organism>
<dbReference type="InterPro" id="IPR011992">
    <property type="entry name" value="EF-hand-dom_pair"/>
</dbReference>
<gene>
    <name evidence="3" type="primary">sqh_1</name>
    <name evidence="3" type="ORF">E2C01_013997</name>
</gene>
<evidence type="ECO:0000259" key="2">
    <source>
        <dbReference type="PROSITE" id="PS50222"/>
    </source>
</evidence>
<dbReference type="InterPro" id="IPR050403">
    <property type="entry name" value="Myosin_RLC"/>
</dbReference>
<dbReference type="FunFam" id="1.10.238.10:FF:000001">
    <property type="entry name" value="Calmodulin 1"/>
    <property type="match status" value="1"/>
</dbReference>
<dbReference type="Gene3D" id="1.10.238.10">
    <property type="entry name" value="EF-hand"/>
    <property type="match status" value="1"/>
</dbReference>
<dbReference type="AlphaFoldDB" id="A0A5B7DIP8"/>
<dbReference type="SUPFAM" id="SSF47473">
    <property type="entry name" value="EF-hand"/>
    <property type="match status" value="1"/>
</dbReference>
<evidence type="ECO:0000313" key="3">
    <source>
        <dbReference type="EMBL" id="MPC21024.1"/>
    </source>
</evidence>
<feature type="domain" description="EF-hand" evidence="2">
    <location>
        <begin position="39"/>
        <end position="74"/>
    </location>
</feature>
<name>A0A5B7DIP8_PORTR</name>
<proteinExistence type="predicted"/>
<keyword evidence="1" id="KW-0677">Repeat</keyword>